<dbReference type="SUPFAM" id="SSF57667">
    <property type="entry name" value="beta-beta-alpha zinc fingers"/>
    <property type="match status" value="2"/>
</dbReference>
<evidence type="ECO:0000256" key="6">
    <source>
        <dbReference type="ARBA" id="ARBA00023125"/>
    </source>
</evidence>
<keyword evidence="4 8" id="KW-0863">Zinc-finger</keyword>
<feature type="compositionally biased region" description="Basic and acidic residues" evidence="9">
    <location>
        <begin position="285"/>
        <end position="296"/>
    </location>
</feature>
<dbReference type="PROSITE" id="PS50157">
    <property type="entry name" value="ZINC_FINGER_C2H2_2"/>
    <property type="match status" value="3"/>
</dbReference>
<dbReference type="PANTHER" id="PTHR16515:SF49">
    <property type="entry name" value="GASTRULA ZINC FINGER PROTEIN XLCGF49.1-LIKE-RELATED"/>
    <property type="match status" value="1"/>
</dbReference>
<comment type="subcellular location">
    <subcellularLocation>
        <location evidence="1">Nucleus</location>
    </subcellularLocation>
</comment>
<dbReference type="GO" id="GO:0003677">
    <property type="term" value="F:DNA binding"/>
    <property type="evidence" value="ECO:0007669"/>
    <property type="project" value="UniProtKB-KW"/>
</dbReference>
<dbReference type="InterPro" id="IPR013087">
    <property type="entry name" value="Znf_C2H2_type"/>
</dbReference>
<feature type="region of interest" description="Disordered" evidence="9">
    <location>
        <begin position="279"/>
        <end position="298"/>
    </location>
</feature>
<dbReference type="GO" id="GO:0010468">
    <property type="term" value="P:regulation of gene expression"/>
    <property type="evidence" value="ECO:0007669"/>
    <property type="project" value="TreeGrafter"/>
</dbReference>
<evidence type="ECO:0000256" key="7">
    <source>
        <dbReference type="ARBA" id="ARBA00023242"/>
    </source>
</evidence>
<dbReference type="EMBL" id="QOIP01000003">
    <property type="protein sequence ID" value="RLU24419.1"/>
    <property type="molecule type" value="Genomic_DNA"/>
</dbReference>
<dbReference type="Gene3D" id="3.30.160.60">
    <property type="entry name" value="Classic Zinc Finger"/>
    <property type="match status" value="3"/>
</dbReference>
<dbReference type="SMART" id="SM00355">
    <property type="entry name" value="ZnF_C2H2"/>
    <property type="match status" value="11"/>
</dbReference>
<keyword evidence="7" id="KW-0539">Nucleus</keyword>
<dbReference type="InterPro" id="IPR036236">
    <property type="entry name" value="Znf_C2H2_sf"/>
</dbReference>
<keyword evidence="2" id="KW-0479">Metal-binding</keyword>
<feature type="region of interest" description="Disordered" evidence="9">
    <location>
        <begin position="1236"/>
        <end position="1335"/>
    </location>
</feature>
<evidence type="ECO:0000256" key="5">
    <source>
        <dbReference type="ARBA" id="ARBA00022833"/>
    </source>
</evidence>
<gene>
    <name evidence="11" type="ORF">DMN91_002508</name>
</gene>
<feature type="compositionally biased region" description="Basic and acidic residues" evidence="9">
    <location>
        <begin position="585"/>
        <end position="597"/>
    </location>
</feature>
<feature type="compositionally biased region" description="Polar residues" evidence="9">
    <location>
        <begin position="1286"/>
        <end position="1297"/>
    </location>
</feature>
<feature type="domain" description="C2H2-type" evidence="10">
    <location>
        <begin position="1035"/>
        <end position="1062"/>
    </location>
</feature>
<evidence type="ECO:0000256" key="1">
    <source>
        <dbReference type="ARBA" id="ARBA00004123"/>
    </source>
</evidence>
<dbReference type="GO" id="GO:0005634">
    <property type="term" value="C:nucleus"/>
    <property type="evidence" value="ECO:0007669"/>
    <property type="project" value="UniProtKB-SubCell"/>
</dbReference>
<feature type="compositionally biased region" description="Low complexity" evidence="9">
    <location>
        <begin position="1321"/>
        <end position="1333"/>
    </location>
</feature>
<sequence>IPKVPSYSRLTICFQKFGLHSKNILRVPRLRKNARIKRWGPRYHMSIHNAVFRKHCLPYTPTERPANLSEEIMESDPLYVCKHCKDCFRFRSSFEDHYKRRSWILGLWCQHCFVTVCTHTTKIGSACPTCSKTNADKRAYLRSQGLLDRKFGVTKIFYNQCQLFEHMKMHGITLVDIGDLVLMPIPAGMSSSNWTAELEIACEAIMEHTFILCTHVMDWLRVFDVQDKWWKLIDKNDNVIGNLVKKYQGREVFKKLEKSTTNQFTHFISLGTDVSKSPADEFDDTKDTHISDKNVTENEDNPCMSNDIAFVDCGSMIPHYFESESSVEPESLVKSKLVVEPELSIESELPVEPETEPSYVVSKKCSTNVKNKDKMSNKRKIPPHKNLSLPETDAKDVKNKDKMCNKSKIPPQKNLSLPETDAKDVKNKDKMCNKRKIPLQKTLSLPETDAKSGNTVIVKYSNKKLVKHSSKSNVQQQRVRSLLKETVENSVDESAVEANERLDSPVKIDIPFSSKKQVLSKFNSEQNLQSLIKNNSSNKRKFSKVLAVQSPNDADVISRIGEIPSHLVFNEKLIHMEQDSRPLADRIARSKSIEKQSRTSSLGNSRTDDDTLSQVTCNSINTKKKQMDDKIMQVNSKKYLTKSAKNVTKHSENSSNVSVLHALNTSIPIDSDEPEIVDMKQATSLHNVPYLMSSSSYSSNVSVLRNALNTSIPIDSNELEIVDAKVDTKQATSFHSNLPYAMSPPSSFEVLSNESFVRKNSITSKLISVTPPKWLSKTHFLEKISLVEQENGDLYMDTNVANYNIKGLNRNICDTIFKLRQEMIIEFQHLNNLELKKRIDHLQQATEETEKVLNFIPGHILNEKLRAINTMRRILDENFQKCDQNITTNDKDDDDDDDDAMLNEWESELSKNLCSTCDKLMKPQSYIVGFSKLPKNDDIYCTCYKYVCHECRSCQDNMVQFVAHQNFHKKREPYVCPDCRLNFTSEKSLEAHVWTVCLHALKKRVFACKICEIDGFRDMESVARHFIIMHSNTKIACETCFKVFSSHGEYKKHAQMHSPVSEQNSVIRLVICRLTGIIMRYDDYMSYLEDFYGIRKLIWFKCPLCPLTVVENKHMTSLLNAHLRNVHLFRLPMLISKEALTLIYGKKYTKLFAKTNKTLSAPIRADIIVPKIVTTETITSETFACVSQDSQEDTKPVKTEEFVDENSQTAEKIDKEKIELLPKILNVRSIVDLKRSESNKTTAKIETKEELSLQTEVTKPDSGNLLREHAKEAIETDNIKPDINKETTNAKSNNESTALHVAKSEKSPSRETNDVHSPLESSKSVSNSDSVSKANTDGRIKVVDIRKICKPDIEPLVVTEQCDLQMKDENRSLLASIPEPPPLARIPQYLLKPTKAENPADRSRDVARSSVCRNDKAKGHIAIHGPTDMQEEDVDYLCHLCGEQINTSWSVVRTHFREKHSDECKLAIISPQLQRISPDFINGGYKQHLTSSKKRKSDSTLFASKKKRRWTPKKYVDLSVPMGLCVERETAEDGEGNFKCKRCDQRCTDMSDLREHIAANHRLKGHYLICLECGENFVVAPSLQMHLKAFHGIEDPIIYMSQNPSYAPDTDGDSEAAGKTTVANQCHVCMAVFEDKAAVDKHLRVHGMAFLNRKRIEARNAQKTPERNANPEKDKRSVVEDNSRETVKRDKPAEAILEKLNVS</sequence>
<accession>A0A3L8DWV6</accession>
<feature type="compositionally biased region" description="Basic and acidic residues" evidence="9">
    <location>
        <begin position="1302"/>
        <end position="1314"/>
    </location>
</feature>
<feature type="compositionally biased region" description="Basic and acidic residues" evidence="9">
    <location>
        <begin position="1236"/>
        <end position="1251"/>
    </location>
</feature>
<protein>
    <recommendedName>
        <fullName evidence="10">C2H2-type domain-containing protein</fullName>
    </recommendedName>
</protein>
<keyword evidence="6" id="KW-0238">DNA-binding</keyword>
<dbReference type="InterPro" id="IPR050331">
    <property type="entry name" value="Zinc_finger"/>
</dbReference>
<feature type="region of interest" description="Disordered" evidence="9">
    <location>
        <begin position="1657"/>
        <end position="1703"/>
    </location>
</feature>
<dbReference type="Proteomes" id="UP000279307">
    <property type="component" value="Chromosome 3"/>
</dbReference>
<name>A0A3L8DWV6_OOCBI</name>
<reference evidence="11" key="2">
    <citation type="submission" date="2018-07" db="EMBL/GenBank/DDBJ databases">
        <authorList>
            <person name="Mckenzie S.K."/>
            <person name="Kronauer D.J.C."/>
        </authorList>
    </citation>
    <scope>NUCLEOTIDE SEQUENCE</scope>
    <source>
        <strain evidence="11">Clonal line C1</strain>
    </source>
</reference>
<dbReference type="PANTHER" id="PTHR16515">
    <property type="entry name" value="PR DOMAIN ZINC FINGER PROTEIN"/>
    <property type="match status" value="1"/>
</dbReference>
<evidence type="ECO:0000256" key="2">
    <source>
        <dbReference type="ARBA" id="ARBA00022723"/>
    </source>
</evidence>
<evidence type="ECO:0000256" key="4">
    <source>
        <dbReference type="ARBA" id="ARBA00022771"/>
    </source>
</evidence>
<feature type="non-terminal residue" evidence="11">
    <location>
        <position position="1"/>
    </location>
</feature>
<feature type="compositionally biased region" description="Basic and acidic residues" evidence="9">
    <location>
        <begin position="1266"/>
        <end position="1285"/>
    </location>
</feature>
<proteinExistence type="predicted"/>
<organism evidence="11">
    <name type="scientific">Ooceraea biroi</name>
    <name type="common">Clonal raider ant</name>
    <name type="synonym">Cerapachys biroi</name>
    <dbReference type="NCBI Taxonomy" id="2015173"/>
    <lineage>
        <taxon>Eukaryota</taxon>
        <taxon>Metazoa</taxon>
        <taxon>Ecdysozoa</taxon>
        <taxon>Arthropoda</taxon>
        <taxon>Hexapoda</taxon>
        <taxon>Insecta</taxon>
        <taxon>Pterygota</taxon>
        <taxon>Neoptera</taxon>
        <taxon>Endopterygota</taxon>
        <taxon>Hymenoptera</taxon>
        <taxon>Apocrita</taxon>
        <taxon>Aculeata</taxon>
        <taxon>Formicoidea</taxon>
        <taxon>Formicidae</taxon>
        <taxon>Dorylinae</taxon>
        <taxon>Ooceraea</taxon>
    </lineage>
</organism>
<evidence type="ECO:0000259" key="10">
    <source>
        <dbReference type="PROSITE" id="PS50157"/>
    </source>
</evidence>
<feature type="domain" description="C2H2-type" evidence="10">
    <location>
        <begin position="1568"/>
        <end position="1596"/>
    </location>
</feature>
<feature type="region of interest" description="Disordered" evidence="9">
    <location>
        <begin position="367"/>
        <end position="393"/>
    </location>
</feature>
<reference evidence="11" key="1">
    <citation type="journal article" date="2018" name="Genome Res.">
        <title>The genomic architecture and molecular evolution of ant odorant receptors.</title>
        <authorList>
            <person name="McKenzie S.K."/>
            <person name="Kronauer D.J.C."/>
        </authorList>
    </citation>
    <scope>NUCLEOTIDE SEQUENCE [LARGE SCALE GENOMIC DNA]</scope>
    <source>
        <strain evidence="11">Clonal line C1</strain>
    </source>
</reference>
<feature type="region of interest" description="Disordered" evidence="9">
    <location>
        <begin position="585"/>
        <end position="611"/>
    </location>
</feature>
<feature type="domain" description="C2H2-type" evidence="10">
    <location>
        <begin position="974"/>
        <end position="1004"/>
    </location>
</feature>
<keyword evidence="5" id="KW-0862">Zinc</keyword>
<evidence type="ECO:0000256" key="8">
    <source>
        <dbReference type="PROSITE-ProRule" id="PRU00042"/>
    </source>
</evidence>
<dbReference type="GO" id="GO:0008270">
    <property type="term" value="F:zinc ion binding"/>
    <property type="evidence" value="ECO:0007669"/>
    <property type="project" value="UniProtKB-KW"/>
</dbReference>
<dbReference type="OrthoDB" id="8856548at2759"/>
<evidence type="ECO:0000256" key="9">
    <source>
        <dbReference type="SAM" id="MobiDB-lite"/>
    </source>
</evidence>
<feature type="compositionally biased region" description="Basic and acidic residues" evidence="9">
    <location>
        <begin position="1657"/>
        <end position="1697"/>
    </location>
</feature>
<keyword evidence="3" id="KW-0677">Repeat</keyword>
<dbReference type="PROSITE" id="PS00028">
    <property type="entry name" value="ZINC_FINGER_C2H2_1"/>
    <property type="match status" value="4"/>
</dbReference>
<evidence type="ECO:0000256" key="3">
    <source>
        <dbReference type="ARBA" id="ARBA00022737"/>
    </source>
</evidence>
<comment type="caution">
    <text evidence="11">The sequence shown here is derived from an EMBL/GenBank/DDBJ whole genome shotgun (WGS) entry which is preliminary data.</text>
</comment>
<evidence type="ECO:0000313" key="11">
    <source>
        <dbReference type="EMBL" id="RLU24419.1"/>
    </source>
</evidence>